<dbReference type="AlphaFoldDB" id="A0A2H1FIC0"/>
<evidence type="ECO:0000313" key="2">
    <source>
        <dbReference type="Proteomes" id="UP000230607"/>
    </source>
</evidence>
<protein>
    <submittedName>
        <fullName evidence="1">Uncharacterized protein</fullName>
    </submittedName>
</protein>
<name>A0A2H1FIC0_9ARCH</name>
<gene>
    <name evidence="1" type="ORF">NCS_30351</name>
</gene>
<reference evidence="2" key="1">
    <citation type="submission" date="2017-03" db="EMBL/GenBank/DDBJ databases">
        <authorList>
            <person name="Herbold C."/>
        </authorList>
    </citation>
    <scope>NUCLEOTIDE SEQUENCE [LARGE SCALE GENOMIC DNA]</scope>
</reference>
<accession>A0A2H1FIC0</accession>
<dbReference type="EMBL" id="LT841358">
    <property type="protein sequence ID" value="SMH72511.1"/>
    <property type="molecule type" value="Genomic_DNA"/>
</dbReference>
<sequence>MCIVILVQNPLKVCSARLTGGIAQLVEPWAQIIKNSI</sequence>
<proteinExistence type="predicted"/>
<dbReference type="Proteomes" id="UP000230607">
    <property type="component" value="Chromosome 1"/>
</dbReference>
<evidence type="ECO:0000313" key="1">
    <source>
        <dbReference type="EMBL" id="SMH72511.1"/>
    </source>
</evidence>
<keyword evidence="2" id="KW-1185">Reference proteome</keyword>
<organism evidence="1 2">
    <name type="scientific">Candidatus Nitrosotalea okcheonensis</name>
    <dbReference type="NCBI Taxonomy" id="1903276"/>
    <lineage>
        <taxon>Archaea</taxon>
        <taxon>Nitrososphaerota</taxon>
        <taxon>Nitrososphaeria</taxon>
        <taxon>Nitrosotaleales</taxon>
        <taxon>Nitrosotaleaceae</taxon>
        <taxon>Nitrosotalea</taxon>
    </lineage>
</organism>